<accession>A0ABV8BQY7</accession>
<comment type="caution">
    <text evidence="2">The sequence shown here is derived from an EMBL/GenBank/DDBJ whole genome shotgun (WGS) entry which is preliminary data.</text>
</comment>
<dbReference type="Proteomes" id="UP001595690">
    <property type="component" value="Unassembled WGS sequence"/>
</dbReference>
<proteinExistence type="predicted"/>
<keyword evidence="3" id="KW-1185">Reference proteome</keyword>
<dbReference type="EMBL" id="JBHRZI010000011">
    <property type="protein sequence ID" value="MFC3891357.1"/>
    <property type="molecule type" value="Genomic_DNA"/>
</dbReference>
<evidence type="ECO:0000256" key="1">
    <source>
        <dbReference type="SAM" id="MobiDB-lite"/>
    </source>
</evidence>
<gene>
    <name evidence="2" type="ORF">ACFOWZ_07700</name>
</gene>
<reference evidence="3" key="1">
    <citation type="journal article" date="2019" name="Int. J. Syst. Evol. Microbiol.">
        <title>The Global Catalogue of Microorganisms (GCM) 10K type strain sequencing project: providing services to taxonomists for standard genome sequencing and annotation.</title>
        <authorList>
            <consortium name="The Broad Institute Genomics Platform"/>
            <consortium name="The Broad Institute Genome Sequencing Center for Infectious Disease"/>
            <person name="Wu L."/>
            <person name="Ma J."/>
        </authorList>
    </citation>
    <scope>NUCLEOTIDE SEQUENCE [LARGE SCALE GENOMIC DNA]</scope>
    <source>
        <strain evidence="3">CGMCC 4.7405</strain>
    </source>
</reference>
<organism evidence="2 3">
    <name type="scientific">Lentzea rhizosphaerae</name>
    <dbReference type="NCBI Taxonomy" id="2041025"/>
    <lineage>
        <taxon>Bacteria</taxon>
        <taxon>Bacillati</taxon>
        <taxon>Actinomycetota</taxon>
        <taxon>Actinomycetes</taxon>
        <taxon>Pseudonocardiales</taxon>
        <taxon>Pseudonocardiaceae</taxon>
        <taxon>Lentzea</taxon>
    </lineage>
</organism>
<protein>
    <submittedName>
        <fullName evidence="2">Uncharacterized protein</fullName>
    </submittedName>
</protein>
<feature type="compositionally biased region" description="Low complexity" evidence="1">
    <location>
        <begin position="15"/>
        <end position="29"/>
    </location>
</feature>
<evidence type="ECO:0000313" key="2">
    <source>
        <dbReference type="EMBL" id="MFC3891357.1"/>
    </source>
</evidence>
<name>A0ABV8BQY7_9PSEU</name>
<dbReference type="RefSeq" id="WP_382370596.1">
    <property type="nucleotide sequence ID" value="NZ_JBHRZI010000011.1"/>
</dbReference>
<evidence type="ECO:0000313" key="3">
    <source>
        <dbReference type="Proteomes" id="UP001595690"/>
    </source>
</evidence>
<sequence length="41" mass="4730">MNSEQMIADLESRAQQLQQRSQQMQEQIQNASSTSPPPTRR</sequence>
<feature type="region of interest" description="Disordered" evidence="1">
    <location>
        <begin position="1"/>
        <end position="41"/>
    </location>
</feature>